<feature type="transmembrane region" description="Helical" evidence="1">
    <location>
        <begin position="42"/>
        <end position="61"/>
    </location>
</feature>
<dbReference type="Proteomes" id="UP000015104">
    <property type="component" value="Unassembled WGS sequence"/>
</dbReference>
<organism evidence="2 3">
    <name type="scientific">Tetranychus urticae</name>
    <name type="common">Two-spotted spider mite</name>
    <dbReference type="NCBI Taxonomy" id="32264"/>
    <lineage>
        <taxon>Eukaryota</taxon>
        <taxon>Metazoa</taxon>
        <taxon>Ecdysozoa</taxon>
        <taxon>Arthropoda</taxon>
        <taxon>Chelicerata</taxon>
        <taxon>Arachnida</taxon>
        <taxon>Acari</taxon>
        <taxon>Acariformes</taxon>
        <taxon>Trombidiformes</taxon>
        <taxon>Prostigmata</taxon>
        <taxon>Eleutherengona</taxon>
        <taxon>Raphignathae</taxon>
        <taxon>Tetranychoidea</taxon>
        <taxon>Tetranychidae</taxon>
        <taxon>Tetranychus</taxon>
    </lineage>
</organism>
<reference evidence="3" key="1">
    <citation type="submission" date="2011-08" db="EMBL/GenBank/DDBJ databases">
        <authorList>
            <person name="Rombauts S."/>
        </authorList>
    </citation>
    <scope>NUCLEOTIDE SEQUENCE</scope>
    <source>
        <strain evidence="3">London</strain>
    </source>
</reference>
<dbReference type="HOGENOM" id="CLU_734312_0_0_1"/>
<evidence type="ECO:0000313" key="2">
    <source>
        <dbReference type="EnsemblMetazoa" id="tetur11g00460.1"/>
    </source>
</evidence>
<feature type="transmembrane region" description="Helical" evidence="1">
    <location>
        <begin position="122"/>
        <end position="144"/>
    </location>
</feature>
<feature type="transmembrane region" description="Helical" evidence="1">
    <location>
        <begin position="164"/>
        <end position="185"/>
    </location>
</feature>
<dbReference type="EnsemblMetazoa" id="tetur11g00460.1">
    <property type="protein sequence ID" value="tetur11g00460.1"/>
    <property type="gene ID" value="tetur11g00460"/>
</dbReference>
<dbReference type="AlphaFoldDB" id="T1KGD9"/>
<feature type="transmembrane region" description="Helical" evidence="1">
    <location>
        <begin position="347"/>
        <end position="365"/>
    </location>
</feature>
<name>T1KGD9_TETUR</name>
<reference evidence="2" key="2">
    <citation type="submission" date="2015-06" db="UniProtKB">
        <authorList>
            <consortium name="EnsemblMetazoa"/>
        </authorList>
    </citation>
    <scope>IDENTIFICATION</scope>
</reference>
<feature type="transmembrane region" description="Helical" evidence="1">
    <location>
        <begin position="81"/>
        <end position="101"/>
    </location>
</feature>
<protein>
    <submittedName>
        <fullName evidence="2">Uncharacterized protein</fullName>
    </submittedName>
</protein>
<feature type="transmembrane region" description="Helical" evidence="1">
    <location>
        <begin position="270"/>
        <end position="290"/>
    </location>
</feature>
<dbReference type="EMBL" id="CAEY01000065">
    <property type="status" value="NOT_ANNOTATED_CDS"/>
    <property type="molecule type" value="Genomic_DNA"/>
</dbReference>
<keyword evidence="1" id="KW-0812">Transmembrane</keyword>
<accession>T1KGD9</accession>
<feature type="transmembrane region" description="Helical" evidence="1">
    <location>
        <begin position="234"/>
        <end position="258"/>
    </location>
</feature>
<keyword evidence="1" id="KW-1133">Transmembrane helix</keyword>
<keyword evidence="3" id="KW-1185">Reference proteome</keyword>
<proteinExistence type="predicted"/>
<sequence length="377" mass="43045">MKFNLKRVIKTIDLSSAEKAFLSANGLNTEVERKSESNGSSIKSLIFLVNISLALINIININYNQTVKINSVNMLVTLREVTYIGLLVAMKMTIVGYNQLIASNQTIITPDQTWNVNKVRSVIITVYLIVNAIRTLKLLIDFHWPDAVDKPSILGSLFLSIHSIWLSDGLLFFSIYLYIAAVYFLHQICVNFKDKVIKTMSNSHRPSTHEISTLRGDRSRYQAIKRFLDETINWWSFIWYIEAFIITCLILISVFHPASTETAHFLNDSWFVYLTRMVCLFTATILVDYVTNFESDITFYIGDHLAPCLDDPVEVKLEYIKLSQELGSRPFIPYTLADMFNLNRNSILSFFSAVLPLTAITLSFIREANNSSKPEST</sequence>
<keyword evidence="1" id="KW-0472">Membrane</keyword>
<evidence type="ECO:0000256" key="1">
    <source>
        <dbReference type="SAM" id="Phobius"/>
    </source>
</evidence>
<evidence type="ECO:0000313" key="3">
    <source>
        <dbReference type="Proteomes" id="UP000015104"/>
    </source>
</evidence>